<sequence length="131" mass="14570">MAKKIDLRARALAPNSGFRSKTVTVSEWDGVTVTLREPSAGAWGCWQEIISPPEEEETVFLSAAEKTHRNIRGDVVLFIDVLRDEHGDPVFNAEDTEIVAEIYGPVHSRLLHQALDLMTAPADVEKKFGTR</sequence>
<comment type="caution">
    <text evidence="1">The sequence shown here is derived from an EMBL/GenBank/DDBJ whole genome shotgun (WGS) entry which is preliminary data.</text>
</comment>
<name>A0AAW3YWQ2_9GAMM</name>
<organism evidence="1">
    <name type="scientific">Xenorhabdus szentirmaii</name>
    <dbReference type="NCBI Taxonomy" id="290112"/>
    <lineage>
        <taxon>Bacteria</taxon>
        <taxon>Pseudomonadati</taxon>
        <taxon>Pseudomonadota</taxon>
        <taxon>Gammaproteobacteria</taxon>
        <taxon>Enterobacterales</taxon>
        <taxon>Morganellaceae</taxon>
        <taxon>Xenorhabdus</taxon>
    </lineage>
</organism>
<dbReference type="Proteomes" id="UP001193920">
    <property type="component" value="Unassembled WGS sequence"/>
</dbReference>
<dbReference type="InterPro" id="IPR010411">
    <property type="entry name" value="TAC_Gp13-like"/>
</dbReference>
<dbReference type="InterPro" id="IPR038556">
    <property type="entry name" value="TAC_Gp13-like_sf"/>
</dbReference>
<gene>
    <name evidence="1" type="ORF">ID854_09855</name>
</gene>
<dbReference type="AlphaFoldDB" id="A0AAW3YWQ2"/>
<accession>A0AAW3YWQ2</accession>
<dbReference type="Gene3D" id="3.30.2220.20">
    <property type="entry name" value="Phage tail assembly chaperone gp13-like"/>
    <property type="match status" value="1"/>
</dbReference>
<proteinExistence type="predicted"/>
<evidence type="ECO:0000313" key="1">
    <source>
        <dbReference type="EMBL" id="MBD2800748.1"/>
    </source>
</evidence>
<dbReference type="RefSeq" id="WP_323852316.1">
    <property type="nucleotide sequence ID" value="NZ_JACXBD010000055.1"/>
</dbReference>
<dbReference type="EMBL" id="JACXBF010000207">
    <property type="protein sequence ID" value="MBD2800748.1"/>
    <property type="molecule type" value="Genomic_DNA"/>
</dbReference>
<reference evidence="1" key="1">
    <citation type="submission" date="2020-09" db="EMBL/GenBank/DDBJ databases">
        <authorList>
            <person name="Palma L."/>
            <person name="Caballero P."/>
            <person name="Berry C."/>
            <person name="Del Valle E."/>
        </authorList>
    </citation>
    <scope>NUCLEOTIDE SEQUENCE</scope>
    <source>
        <strain evidence="1">M</strain>
    </source>
</reference>
<dbReference type="Pfam" id="PF06222">
    <property type="entry name" value="Phage_TAC_1"/>
    <property type="match status" value="1"/>
</dbReference>
<reference evidence="1" key="2">
    <citation type="journal article" date="2024" name="Toxins">
        <title>Genome Sequence Analysis of Native Xenorhabdus Strains Isolated from Entomopathogenic Nematodes in Argentina.</title>
        <authorList>
            <person name="Palma L."/>
            <person name="Frizzo L."/>
            <person name="Kaiser S."/>
            <person name="Berry C."/>
            <person name="Caballero P."/>
            <person name="Bode H.B."/>
            <person name="Del Valle E.E."/>
        </authorList>
    </citation>
    <scope>NUCLEOTIDE SEQUENCE</scope>
    <source>
        <strain evidence="1">M</strain>
    </source>
</reference>
<protein>
    <submittedName>
        <fullName evidence="1">Phage tail protein</fullName>
    </submittedName>
</protein>